<feature type="domain" description="Signal transduction histidine kinase internal region" evidence="2">
    <location>
        <begin position="150"/>
        <end position="228"/>
    </location>
</feature>
<dbReference type="InterPro" id="IPR036890">
    <property type="entry name" value="HATPase_C_sf"/>
</dbReference>
<evidence type="ECO:0000313" key="3">
    <source>
        <dbReference type="EMBL" id="WLD58276.1"/>
    </source>
</evidence>
<dbReference type="Pfam" id="PF06580">
    <property type="entry name" value="His_kinase"/>
    <property type="match status" value="1"/>
</dbReference>
<organism evidence="3">
    <name type="scientific">Salinispirillum sp. LH 10-3-1</name>
    <dbReference type="NCBI Taxonomy" id="2952525"/>
    <lineage>
        <taxon>Bacteria</taxon>
        <taxon>Pseudomonadati</taxon>
        <taxon>Pseudomonadota</taxon>
        <taxon>Gammaproteobacteria</taxon>
        <taxon>Oceanospirillales</taxon>
        <taxon>Saccharospirillaceae</taxon>
        <taxon>Salinispirillum</taxon>
    </lineage>
</organism>
<keyword evidence="1" id="KW-1133">Transmembrane helix</keyword>
<protein>
    <submittedName>
        <fullName evidence="3">Histidine kinase</fullName>
    </submittedName>
</protein>
<dbReference type="InterPro" id="IPR050640">
    <property type="entry name" value="Bact_2-comp_sensor_kinase"/>
</dbReference>
<keyword evidence="3" id="KW-0418">Kinase</keyword>
<dbReference type="PANTHER" id="PTHR34220">
    <property type="entry name" value="SENSOR HISTIDINE KINASE YPDA"/>
    <property type="match status" value="1"/>
</dbReference>
<name>A0AB38YGS6_9GAMM</name>
<dbReference type="AlphaFoldDB" id="A0AB38YGS6"/>
<accession>A0AB38YGS6</accession>
<keyword evidence="1" id="KW-0472">Membrane</keyword>
<gene>
    <name evidence="3" type="ORF">NFC81_00440</name>
</gene>
<dbReference type="InterPro" id="IPR010559">
    <property type="entry name" value="Sig_transdc_His_kin_internal"/>
</dbReference>
<proteinExistence type="predicted"/>
<dbReference type="EMBL" id="CP101717">
    <property type="protein sequence ID" value="WLD58276.1"/>
    <property type="molecule type" value="Genomic_DNA"/>
</dbReference>
<dbReference type="GO" id="GO:0016020">
    <property type="term" value="C:membrane"/>
    <property type="evidence" value="ECO:0007669"/>
    <property type="project" value="InterPro"/>
</dbReference>
<dbReference type="Gene3D" id="3.30.565.10">
    <property type="entry name" value="Histidine kinase-like ATPase, C-terminal domain"/>
    <property type="match status" value="1"/>
</dbReference>
<dbReference type="PANTHER" id="PTHR34220:SF7">
    <property type="entry name" value="SENSOR HISTIDINE KINASE YPDA"/>
    <property type="match status" value="1"/>
</dbReference>
<keyword evidence="1" id="KW-0812">Transmembrane</keyword>
<feature type="transmembrane region" description="Helical" evidence="1">
    <location>
        <begin position="117"/>
        <end position="135"/>
    </location>
</feature>
<evidence type="ECO:0000259" key="2">
    <source>
        <dbReference type="Pfam" id="PF06580"/>
    </source>
</evidence>
<dbReference type="RefSeq" id="WP_304995562.1">
    <property type="nucleotide sequence ID" value="NZ_CP101717.1"/>
</dbReference>
<dbReference type="SUPFAM" id="SSF55874">
    <property type="entry name" value="ATPase domain of HSP90 chaperone/DNA topoisomerase II/histidine kinase"/>
    <property type="match status" value="1"/>
</dbReference>
<feature type="transmembrane region" description="Helical" evidence="1">
    <location>
        <begin position="12"/>
        <end position="35"/>
    </location>
</feature>
<evidence type="ECO:0000256" key="1">
    <source>
        <dbReference type="SAM" id="Phobius"/>
    </source>
</evidence>
<dbReference type="GO" id="GO:0000155">
    <property type="term" value="F:phosphorelay sensor kinase activity"/>
    <property type="evidence" value="ECO:0007669"/>
    <property type="project" value="InterPro"/>
</dbReference>
<keyword evidence="3" id="KW-0808">Transferase</keyword>
<reference evidence="3" key="1">
    <citation type="submission" date="2022-07" db="EMBL/GenBank/DDBJ databases">
        <title>Complete genome sequence of Salinispirillum sp. LH10-3-1 capable of multiple carbohydrate inversion isolated from a soda lake.</title>
        <authorList>
            <person name="Liu J."/>
            <person name="Zhai Y."/>
            <person name="Zhang H."/>
            <person name="Yang H."/>
            <person name="Qu J."/>
            <person name="Li J."/>
        </authorList>
    </citation>
    <scope>NUCLEOTIDE SEQUENCE</scope>
    <source>
        <strain evidence="3">LH 10-3-1</strain>
    </source>
</reference>
<feature type="transmembrane region" description="Helical" evidence="1">
    <location>
        <begin position="82"/>
        <end position="105"/>
    </location>
</feature>
<feature type="transmembrane region" description="Helical" evidence="1">
    <location>
        <begin position="41"/>
        <end position="61"/>
    </location>
</feature>
<sequence>MAFISRSNAPGLCSDTAAWFVLLICQLLALIYALLGGPEHFWWQLAMASLYAHWVGLIGLVTLCQLQRRGIDGSRRLHWLCYWLALSVITLAGLALGYRLLAWLLPAQAAPSSTVPAMQALAIVLFCALLLRYWYLQHTLALRQKATTQAQLDALQARINPHFLFNALNAIAALVRQDARQAENAVEQLSDLMRASLQPNQTLITLAEELALTQAYAGLEQARFGERLRLDWQINNELLQQPLPILSLQPLVENAVRHGIGRLVEGGIVTVKTYRDDRRWWISVSNPLPPSTASHDNVAGNGIALDTLRARGEALIGDAFELTITSTDELYTVTMCFTHRTDTHDDTRSL</sequence>